<dbReference type="OrthoDB" id="10067594at2759"/>
<accession>A0A814IJ33</accession>
<sequence length="689" mass="76296">MGNRFGRNKAAAEQAAIDPIYNYKDPYGGQFYDPNTYPGYTSEPPGYSSPYLPPPSDPSGLGVYAPELPYGYDSYGIDQYGFNSYEAGTYSSFVSPTSSIVNYGELTIGTGGRNWFDQRYPQGFNQMQLNSLWNYGNHYLGNTTMQMIPFMLGKVGRFLQCNENVGGMGMNPSGFSSAMGFGHLMGGNMAFSGACNCPGLSTPFIMAATPLPVAYNPIIQGIYPMSTMSAVQMWNPMQFISTLFTGPMPYRPPTLDFPSNVGMVMTIPYGTSNPLLSPNGYNSIPSSFPNSCVCCNCSNAPPVSYSNPVMIPQPYPVPYVQPVEIAHINPIPASYPIMSNNLPDMLGQSEYPMSTTITPIAQPLPPSPYNNVSAPSVTPLMRTGVSGVYSGYDEPLVSSAASLQQQESPVGQVKTDACRSGTCDVQSRQKAQQSSSKLSHLNTTTLSDRNRKNGIFHKLKNQFSSRLFKTKNQNIYSPLDQNYPQYAASMSGITNNNYYESILPLPYNGLLISDSGWMPNVSTKEKAIDFFRFPEKYKRSKLFRQREQSTTISNEYDCEICKKLNQQHLRKYSNSSKLLSLSSRESRQYSPSDSALTAPSSPYPIKSGTPRLKKRRSHRRTKKPQNYLQDSLLNNNSHYNDQKYKEKIDSHSNSKQSSRKSPKRSETTLENNHNTDTESSASSSITAAK</sequence>
<dbReference type="EMBL" id="CAJOBA010002994">
    <property type="protein sequence ID" value="CAF3666974.1"/>
    <property type="molecule type" value="Genomic_DNA"/>
</dbReference>
<keyword evidence="6" id="KW-1185">Reference proteome</keyword>
<dbReference type="Proteomes" id="UP000681722">
    <property type="component" value="Unassembled WGS sequence"/>
</dbReference>
<feature type="region of interest" description="Disordered" evidence="1">
    <location>
        <begin position="34"/>
        <end position="53"/>
    </location>
</feature>
<organism evidence="3 6">
    <name type="scientific">Didymodactylos carnosus</name>
    <dbReference type="NCBI Taxonomy" id="1234261"/>
    <lineage>
        <taxon>Eukaryota</taxon>
        <taxon>Metazoa</taxon>
        <taxon>Spiralia</taxon>
        <taxon>Gnathifera</taxon>
        <taxon>Rotifera</taxon>
        <taxon>Eurotatoria</taxon>
        <taxon>Bdelloidea</taxon>
        <taxon>Philodinida</taxon>
        <taxon>Philodinidae</taxon>
        <taxon>Didymodactylos</taxon>
    </lineage>
</organism>
<gene>
    <name evidence="3" type="ORF">GPM918_LOCUS14937</name>
    <name evidence="2" type="ORF">OVA965_LOCUS8753</name>
    <name evidence="5" type="ORF">SRO942_LOCUS14937</name>
    <name evidence="4" type="ORF">TMI583_LOCUS8749</name>
</gene>
<name>A0A814IJ33_9BILA</name>
<evidence type="ECO:0000313" key="6">
    <source>
        <dbReference type="Proteomes" id="UP000663829"/>
    </source>
</evidence>
<dbReference type="Proteomes" id="UP000677228">
    <property type="component" value="Unassembled WGS sequence"/>
</dbReference>
<evidence type="ECO:0000313" key="4">
    <source>
        <dbReference type="EMBL" id="CAF3666974.1"/>
    </source>
</evidence>
<feature type="region of interest" description="Disordered" evidence="1">
    <location>
        <begin position="426"/>
        <end position="446"/>
    </location>
</feature>
<feature type="compositionally biased region" description="Low complexity" evidence="1">
    <location>
        <begin position="578"/>
        <end position="594"/>
    </location>
</feature>
<dbReference type="AlphaFoldDB" id="A0A814IJ33"/>
<dbReference type="EMBL" id="CAJNOK010002993">
    <property type="protein sequence ID" value="CAF0883636.1"/>
    <property type="molecule type" value="Genomic_DNA"/>
</dbReference>
<feature type="compositionally biased region" description="Low complexity" evidence="1">
    <location>
        <begin position="679"/>
        <end position="689"/>
    </location>
</feature>
<feature type="compositionally biased region" description="Basic and acidic residues" evidence="1">
    <location>
        <begin position="640"/>
        <end position="652"/>
    </location>
</feature>
<evidence type="ECO:0000313" key="5">
    <source>
        <dbReference type="EMBL" id="CAF3795400.1"/>
    </source>
</evidence>
<dbReference type="Proteomes" id="UP000682733">
    <property type="component" value="Unassembled WGS sequence"/>
</dbReference>
<reference evidence="3" key="1">
    <citation type="submission" date="2021-02" db="EMBL/GenBank/DDBJ databases">
        <authorList>
            <person name="Nowell W R."/>
        </authorList>
    </citation>
    <scope>NUCLEOTIDE SEQUENCE</scope>
</reference>
<dbReference type="EMBL" id="CAJNOQ010003673">
    <property type="protein sequence ID" value="CAF1024116.1"/>
    <property type="molecule type" value="Genomic_DNA"/>
</dbReference>
<feature type="compositionally biased region" description="Polar residues" evidence="1">
    <location>
        <begin position="668"/>
        <end position="678"/>
    </location>
</feature>
<evidence type="ECO:0000256" key="1">
    <source>
        <dbReference type="SAM" id="MobiDB-lite"/>
    </source>
</evidence>
<feature type="region of interest" description="Disordered" evidence="1">
    <location>
        <begin position="578"/>
        <end position="689"/>
    </location>
</feature>
<proteinExistence type="predicted"/>
<evidence type="ECO:0000313" key="2">
    <source>
        <dbReference type="EMBL" id="CAF0883636.1"/>
    </source>
</evidence>
<protein>
    <submittedName>
        <fullName evidence="3">Uncharacterized protein</fullName>
    </submittedName>
</protein>
<dbReference type="EMBL" id="CAJOBC010003673">
    <property type="protein sequence ID" value="CAF3795400.1"/>
    <property type="molecule type" value="Genomic_DNA"/>
</dbReference>
<dbReference type="Proteomes" id="UP000663829">
    <property type="component" value="Unassembled WGS sequence"/>
</dbReference>
<comment type="caution">
    <text evidence="3">The sequence shown here is derived from an EMBL/GenBank/DDBJ whole genome shotgun (WGS) entry which is preliminary data.</text>
</comment>
<feature type="compositionally biased region" description="Low complexity" evidence="1">
    <location>
        <begin position="426"/>
        <end position="439"/>
    </location>
</feature>
<feature type="compositionally biased region" description="Basic residues" evidence="1">
    <location>
        <begin position="611"/>
        <end position="623"/>
    </location>
</feature>
<evidence type="ECO:0000313" key="3">
    <source>
        <dbReference type="EMBL" id="CAF1024116.1"/>
    </source>
</evidence>
<feature type="compositionally biased region" description="Polar residues" evidence="1">
    <location>
        <begin position="624"/>
        <end position="639"/>
    </location>
</feature>